<keyword evidence="6" id="KW-0067">ATP-binding</keyword>
<evidence type="ECO:0000256" key="2">
    <source>
        <dbReference type="ARBA" id="ARBA00022527"/>
    </source>
</evidence>
<evidence type="ECO:0000256" key="8">
    <source>
        <dbReference type="ARBA" id="ARBA00048679"/>
    </source>
</evidence>
<feature type="compositionally biased region" description="Low complexity" evidence="9">
    <location>
        <begin position="21"/>
        <end position="30"/>
    </location>
</feature>
<gene>
    <name evidence="12" type="ORF">ZHD862_LOCUS14520</name>
</gene>
<feature type="compositionally biased region" description="Polar residues" evidence="9">
    <location>
        <begin position="500"/>
        <end position="540"/>
    </location>
</feature>
<dbReference type="InterPro" id="IPR003533">
    <property type="entry name" value="Doublecortin_dom"/>
</dbReference>
<dbReference type="InterPro" id="IPR011009">
    <property type="entry name" value="Kinase-like_dom_sf"/>
</dbReference>
<evidence type="ECO:0000256" key="7">
    <source>
        <dbReference type="ARBA" id="ARBA00047899"/>
    </source>
</evidence>
<dbReference type="GO" id="GO:0035556">
    <property type="term" value="P:intracellular signal transduction"/>
    <property type="evidence" value="ECO:0007669"/>
    <property type="project" value="InterPro"/>
</dbReference>
<dbReference type="Pfam" id="PF03607">
    <property type="entry name" value="DCX"/>
    <property type="match status" value="2"/>
</dbReference>
<dbReference type="AlphaFoldDB" id="A0A814JPC1"/>
<name>A0A814JPC1_9BILA</name>
<dbReference type="EMBL" id="CAJNOT010000632">
    <property type="protein sequence ID" value="CAF1040520.1"/>
    <property type="molecule type" value="Genomic_DNA"/>
</dbReference>
<feature type="compositionally biased region" description="Polar residues" evidence="9">
    <location>
        <begin position="1"/>
        <end position="20"/>
    </location>
</feature>
<evidence type="ECO:0000256" key="6">
    <source>
        <dbReference type="ARBA" id="ARBA00022840"/>
    </source>
</evidence>
<organism evidence="12 13">
    <name type="scientific">Rotaria sordida</name>
    <dbReference type="NCBI Taxonomy" id="392033"/>
    <lineage>
        <taxon>Eukaryota</taxon>
        <taxon>Metazoa</taxon>
        <taxon>Spiralia</taxon>
        <taxon>Gnathifera</taxon>
        <taxon>Rotifera</taxon>
        <taxon>Eurotatoria</taxon>
        <taxon>Bdelloidea</taxon>
        <taxon>Philodinida</taxon>
        <taxon>Philodinidae</taxon>
        <taxon>Rotaria</taxon>
    </lineage>
</organism>
<dbReference type="FunFam" id="1.10.510.10:FF:000571">
    <property type="entry name" value="Maternal embryonic leucine zipper kinase"/>
    <property type="match status" value="1"/>
</dbReference>
<dbReference type="SMART" id="SM00220">
    <property type="entry name" value="S_TKc"/>
    <property type="match status" value="1"/>
</dbReference>
<evidence type="ECO:0000256" key="3">
    <source>
        <dbReference type="ARBA" id="ARBA00022679"/>
    </source>
</evidence>
<accession>A0A814JPC1</accession>
<dbReference type="PANTHER" id="PTHR24347">
    <property type="entry name" value="SERINE/THREONINE-PROTEIN KINASE"/>
    <property type="match status" value="1"/>
</dbReference>
<evidence type="ECO:0000256" key="5">
    <source>
        <dbReference type="ARBA" id="ARBA00022777"/>
    </source>
</evidence>
<dbReference type="FunFam" id="3.30.200.20:FF:000003">
    <property type="entry name" value="Non-specific serine/threonine protein kinase"/>
    <property type="match status" value="1"/>
</dbReference>
<dbReference type="PROSITE" id="PS50309">
    <property type="entry name" value="DC"/>
    <property type="match status" value="2"/>
</dbReference>
<dbReference type="InterPro" id="IPR036572">
    <property type="entry name" value="Doublecortin_dom_sf"/>
</dbReference>
<dbReference type="EC" id="2.7.11.1" evidence="1"/>
<feature type="region of interest" description="Disordered" evidence="9">
    <location>
        <begin position="490"/>
        <end position="553"/>
    </location>
</feature>
<comment type="caution">
    <text evidence="12">The sequence shown here is derived from an EMBL/GenBank/DDBJ whole genome shotgun (WGS) entry which is preliminary data.</text>
</comment>
<keyword evidence="2" id="KW-0723">Serine/threonine-protein kinase</keyword>
<evidence type="ECO:0000256" key="9">
    <source>
        <dbReference type="SAM" id="MobiDB-lite"/>
    </source>
</evidence>
<evidence type="ECO:0000259" key="10">
    <source>
        <dbReference type="PROSITE" id="PS50011"/>
    </source>
</evidence>
<feature type="domain" description="Doublecortin" evidence="11">
    <location>
        <begin position="51"/>
        <end position="133"/>
    </location>
</feature>
<dbReference type="SUPFAM" id="SSF56112">
    <property type="entry name" value="Protein kinase-like (PK-like)"/>
    <property type="match status" value="1"/>
</dbReference>
<feature type="compositionally biased region" description="Basic and acidic residues" evidence="9">
    <location>
        <begin position="446"/>
        <end position="459"/>
    </location>
</feature>
<dbReference type="InterPro" id="IPR008271">
    <property type="entry name" value="Ser/Thr_kinase_AS"/>
</dbReference>
<dbReference type="GO" id="GO:0004674">
    <property type="term" value="F:protein serine/threonine kinase activity"/>
    <property type="evidence" value="ECO:0007669"/>
    <property type="project" value="UniProtKB-KW"/>
</dbReference>
<proteinExistence type="predicted"/>
<reference evidence="12" key="1">
    <citation type="submission" date="2021-02" db="EMBL/GenBank/DDBJ databases">
        <authorList>
            <person name="Nowell W R."/>
        </authorList>
    </citation>
    <scope>NUCLEOTIDE SEQUENCE</scope>
</reference>
<dbReference type="PROSITE" id="PS00108">
    <property type="entry name" value="PROTEIN_KINASE_ST"/>
    <property type="match status" value="1"/>
</dbReference>
<dbReference type="Proteomes" id="UP000663864">
    <property type="component" value="Unassembled WGS sequence"/>
</dbReference>
<keyword evidence="5" id="KW-0418">Kinase</keyword>
<keyword evidence="3" id="KW-0808">Transferase</keyword>
<evidence type="ECO:0000313" key="12">
    <source>
        <dbReference type="EMBL" id="CAF1040520.1"/>
    </source>
</evidence>
<dbReference type="Gene3D" id="3.10.20.230">
    <property type="entry name" value="Doublecortin domain"/>
    <property type="match status" value="2"/>
</dbReference>
<dbReference type="SUPFAM" id="SSF89837">
    <property type="entry name" value="Doublecortin (DC)"/>
    <property type="match status" value="2"/>
</dbReference>
<feature type="compositionally biased region" description="Polar residues" evidence="9">
    <location>
        <begin position="393"/>
        <end position="412"/>
    </location>
</feature>
<evidence type="ECO:0000259" key="11">
    <source>
        <dbReference type="PROSITE" id="PS50309"/>
    </source>
</evidence>
<dbReference type="PROSITE" id="PS50011">
    <property type="entry name" value="PROTEIN_KINASE_DOM"/>
    <property type="match status" value="1"/>
</dbReference>
<protein>
    <recommendedName>
        <fullName evidence="1">non-specific serine/threonine protein kinase</fullName>
        <ecNumber evidence="1">2.7.11.1</ecNumber>
    </recommendedName>
</protein>
<evidence type="ECO:0000256" key="1">
    <source>
        <dbReference type="ARBA" id="ARBA00012513"/>
    </source>
</evidence>
<dbReference type="InterPro" id="IPR000719">
    <property type="entry name" value="Prot_kinase_dom"/>
</dbReference>
<sequence length="924" mass="105550">MTDVLSMQTQWPRSTMPGISQQQQHQQTYQKNTRRTLPKYKNDISPITTPRKITLFRNGDRYFAGKQYAIRPQNYSNLGQLLQELSTAIDLPYGVRRLFTPNKGSEITDVNIIKDGASYVCASFEPFQKLEYTSISVPRVTFNIEQLRQPLHDFHHPQRLHVRHLPSIPISKLGAVSGPTVNSNATTTNRFQPNPLFLQSIAATTNNTNSQQKKFIPKQNKYGFDSMNNKPRQITIVKQGNEKPHKTITILLNRRTVQTYDQLLSDISESFGYQKNRTDKIKRLFNLKGKQVNGINDFFRDDDVFVASTNITDLTPTDLQEINIEMLNDTQHSTSRNTGFGRNQLKQNVQIPSDGDISNTQTGPLTVDLKKMLTVRDSGFLDDEDGLSGRDSVLTTSRKTPSRPTNNITNKQYEAASEDTPTPNDLIGRKLKRPAFKPSTTLSIEQQRERERQRLREEDERRKKLLIRKDHQQPAAIQPVPKFEPLAVDINNDESRTNKSKTPTTGTGTFSPNFPLTSGTTTKVLNKQPLSITPLPRTNITTNHDENDPTTNNETTTIAAASTLLPASIVKKYLIKKRSTVLHNSSSVVIDKYELGKKMGDGNFAVVHRSKLRGTDREYAIKIIDKSKMKGKEYMLDHEINIMYMCNHPNLIRLFEDYETPDEIYLVMELIKGGDLFDYITKHRRFDEPTSSLMIKDVAEALLYLHAKKIVHRDLKPENLLVMQRKDGRITIKLTDFGLAMQVSGPIKTVCGTPTYVAPEILAETGYSFEVDCWATGIILYILLCGYPPFKTADRNQEALFQLIQRGKFIYDPEYWSSISANAKNLIDHLLVVDRHKRMRADEILLHPWILGVGQSKTMRNSEEMKTALRLKYDMIRNHYYKLINNVIYRIWNLAIIFVLYVYSSPGVTSLGDVAFFCLTTEEQ</sequence>
<comment type="catalytic activity">
    <reaction evidence="7">
        <text>L-threonyl-[protein] + ATP = O-phospho-L-threonyl-[protein] + ADP + H(+)</text>
        <dbReference type="Rhea" id="RHEA:46608"/>
        <dbReference type="Rhea" id="RHEA-COMP:11060"/>
        <dbReference type="Rhea" id="RHEA-COMP:11605"/>
        <dbReference type="ChEBI" id="CHEBI:15378"/>
        <dbReference type="ChEBI" id="CHEBI:30013"/>
        <dbReference type="ChEBI" id="CHEBI:30616"/>
        <dbReference type="ChEBI" id="CHEBI:61977"/>
        <dbReference type="ChEBI" id="CHEBI:456216"/>
        <dbReference type="EC" id="2.7.11.1"/>
    </reaction>
</comment>
<feature type="region of interest" description="Disordered" evidence="9">
    <location>
        <begin position="380"/>
        <end position="459"/>
    </location>
</feature>
<feature type="domain" description="Protein kinase" evidence="10">
    <location>
        <begin position="593"/>
        <end position="850"/>
    </location>
</feature>
<keyword evidence="4" id="KW-0547">Nucleotide-binding</keyword>
<feature type="region of interest" description="Disordered" evidence="9">
    <location>
        <begin position="1"/>
        <end position="33"/>
    </location>
</feature>
<evidence type="ECO:0000313" key="13">
    <source>
        <dbReference type="Proteomes" id="UP000663864"/>
    </source>
</evidence>
<feature type="region of interest" description="Disordered" evidence="9">
    <location>
        <begin position="465"/>
        <end position="484"/>
    </location>
</feature>
<comment type="catalytic activity">
    <reaction evidence="8">
        <text>L-seryl-[protein] + ATP = O-phospho-L-seryl-[protein] + ADP + H(+)</text>
        <dbReference type="Rhea" id="RHEA:17989"/>
        <dbReference type="Rhea" id="RHEA-COMP:9863"/>
        <dbReference type="Rhea" id="RHEA-COMP:11604"/>
        <dbReference type="ChEBI" id="CHEBI:15378"/>
        <dbReference type="ChEBI" id="CHEBI:29999"/>
        <dbReference type="ChEBI" id="CHEBI:30616"/>
        <dbReference type="ChEBI" id="CHEBI:83421"/>
        <dbReference type="ChEBI" id="CHEBI:456216"/>
        <dbReference type="EC" id="2.7.11.1"/>
    </reaction>
</comment>
<evidence type="ECO:0000256" key="4">
    <source>
        <dbReference type="ARBA" id="ARBA00022741"/>
    </source>
</evidence>
<dbReference type="Gene3D" id="1.10.510.10">
    <property type="entry name" value="Transferase(Phosphotransferase) domain 1"/>
    <property type="match status" value="1"/>
</dbReference>
<dbReference type="GO" id="GO:0005524">
    <property type="term" value="F:ATP binding"/>
    <property type="evidence" value="ECO:0007669"/>
    <property type="project" value="UniProtKB-KW"/>
</dbReference>
<dbReference type="Pfam" id="PF00069">
    <property type="entry name" value="Pkinase"/>
    <property type="match status" value="1"/>
</dbReference>
<dbReference type="SMART" id="SM00537">
    <property type="entry name" value="DCX"/>
    <property type="match status" value="2"/>
</dbReference>
<feature type="domain" description="Doublecortin" evidence="11">
    <location>
        <begin position="232"/>
        <end position="320"/>
    </location>
</feature>